<accession>A0A9P7B2C3</accession>
<reference evidence="2 3" key="1">
    <citation type="submission" date="2020-11" db="EMBL/GenBank/DDBJ databases">
        <title>Kefir isolates.</title>
        <authorList>
            <person name="Marcisauskas S."/>
            <person name="Kim Y."/>
            <person name="Blasche S."/>
        </authorList>
    </citation>
    <scope>NUCLEOTIDE SEQUENCE [LARGE SCALE GENOMIC DNA]</scope>
    <source>
        <strain evidence="2 3">KR</strain>
    </source>
</reference>
<keyword evidence="3" id="KW-1185">Reference proteome</keyword>
<evidence type="ECO:0000256" key="1">
    <source>
        <dbReference type="SAM" id="MobiDB-lite"/>
    </source>
</evidence>
<feature type="compositionally biased region" description="Polar residues" evidence="1">
    <location>
        <begin position="25"/>
        <end position="49"/>
    </location>
</feature>
<name>A0A9P7B2C3_RHOMI</name>
<protein>
    <submittedName>
        <fullName evidence="2">Uncharacterized protein</fullName>
    </submittedName>
</protein>
<feature type="compositionally biased region" description="Basic and acidic residues" evidence="1">
    <location>
        <begin position="89"/>
        <end position="98"/>
    </location>
</feature>
<comment type="caution">
    <text evidence="2">The sequence shown here is derived from an EMBL/GenBank/DDBJ whole genome shotgun (WGS) entry which is preliminary data.</text>
</comment>
<feature type="compositionally biased region" description="Low complexity" evidence="1">
    <location>
        <begin position="1"/>
        <end position="17"/>
    </location>
</feature>
<dbReference type="EMBL" id="PUHQ01000142">
    <property type="protein sequence ID" value="KAG0654668.1"/>
    <property type="molecule type" value="Genomic_DNA"/>
</dbReference>
<dbReference type="Proteomes" id="UP000777482">
    <property type="component" value="Unassembled WGS sequence"/>
</dbReference>
<sequence>MLSTSSLRASLRVASAVHPRLLQSRLLTASSRSPEAKTSTDGQAVTQAPRNVPANERSSSDQDASSGDSPSAPKPPRKLRSPTDPASDYQRKLEERFGGGESAALGTLVDGKPEGLAANVKRNMFRLI</sequence>
<evidence type="ECO:0000313" key="3">
    <source>
        <dbReference type="Proteomes" id="UP000777482"/>
    </source>
</evidence>
<dbReference type="OrthoDB" id="2529972at2759"/>
<organism evidence="2 3">
    <name type="scientific">Rhodotorula mucilaginosa</name>
    <name type="common">Yeast</name>
    <name type="synonym">Rhodotorula rubra</name>
    <dbReference type="NCBI Taxonomy" id="5537"/>
    <lineage>
        <taxon>Eukaryota</taxon>
        <taxon>Fungi</taxon>
        <taxon>Dikarya</taxon>
        <taxon>Basidiomycota</taxon>
        <taxon>Pucciniomycotina</taxon>
        <taxon>Microbotryomycetes</taxon>
        <taxon>Sporidiobolales</taxon>
        <taxon>Sporidiobolaceae</taxon>
        <taxon>Rhodotorula</taxon>
    </lineage>
</organism>
<evidence type="ECO:0000313" key="2">
    <source>
        <dbReference type="EMBL" id="KAG0654668.1"/>
    </source>
</evidence>
<gene>
    <name evidence="2" type="ORF">C6P46_001546</name>
</gene>
<feature type="region of interest" description="Disordered" evidence="1">
    <location>
        <begin position="1"/>
        <end position="106"/>
    </location>
</feature>
<feature type="compositionally biased region" description="Low complexity" evidence="1">
    <location>
        <begin position="61"/>
        <end position="71"/>
    </location>
</feature>
<dbReference type="AlphaFoldDB" id="A0A9P7B2C3"/>
<proteinExistence type="predicted"/>